<dbReference type="HOGENOM" id="CLU_150513_2_1_10"/>
<organism evidence="1 2">
    <name type="scientific">Bacteroides helcogenes (strain ATCC 35417 / DSM 20613 / JCM 6297 / CCUG 15421 / P 36-108)</name>
    <dbReference type="NCBI Taxonomy" id="693979"/>
    <lineage>
        <taxon>Bacteria</taxon>
        <taxon>Pseudomonadati</taxon>
        <taxon>Bacteroidota</taxon>
        <taxon>Bacteroidia</taxon>
        <taxon>Bacteroidales</taxon>
        <taxon>Bacteroidaceae</taxon>
        <taxon>Bacteroides</taxon>
    </lineage>
</organism>
<accession>E6SW76</accession>
<dbReference type="AlphaFoldDB" id="E6SW76"/>
<evidence type="ECO:0008006" key="3">
    <source>
        <dbReference type="Google" id="ProtNLM"/>
    </source>
</evidence>
<evidence type="ECO:0000313" key="2">
    <source>
        <dbReference type="Proteomes" id="UP000008630"/>
    </source>
</evidence>
<dbReference type="Proteomes" id="UP000008630">
    <property type="component" value="Chromosome"/>
</dbReference>
<keyword evidence="2" id="KW-1185">Reference proteome</keyword>
<gene>
    <name evidence="1" type="ordered locus">Bache_1546</name>
</gene>
<reference evidence="1 2" key="2">
    <citation type="journal article" date="2011" name="Stand. Genomic Sci.">
        <title>Complete genome sequence of Bacteroides helcogenes type strain (P 36-108).</title>
        <authorList>
            <person name="Pati A."/>
            <person name="Gronow S."/>
            <person name="Zeytun A."/>
            <person name="Lapidus A."/>
            <person name="Nolan M."/>
            <person name="Hammon N."/>
            <person name="Deshpande S."/>
            <person name="Cheng J.F."/>
            <person name="Tapia R."/>
            <person name="Han C."/>
            <person name="Goodwin L."/>
            <person name="Pitluck S."/>
            <person name="Liolios K."/>
            <person name="Pagani I."/>
            <person name="Ivanova N."/>
            <person name="Mavromatis K."/>
            <person name="Chen A."/>
            <person name="Palaniappan K."/>
            <person name="Land M."/>
            <person name="Hauser L."/>
            <person name="Chang Y.J."/>
            <person name="Jeffries C.D."/>
            <person name="Detter J.C."/>
            <person name="Brambilla E."/>
            <person name="Rohde M."/>
            <person name="Goker M."/>
            <person name="Woyke T."/>
            <person name="Bristow J."/>
            <person name="Eisen J.A."/>
            <person name="Markowitz V."/>
            <person name="Hugenholtz P."/>
            <person name="Kyrpides N.C."/>
            <person name="Klenk H.P."/>
            <person name="Lucas S."/>
        </authorList>
    </citation>
    <scope>NUCLEOTIDE SEQUENCE [LARGE SCALE GENOMIC DNA]</scope>
    <source>
        <strain evidence="2">ATCC 35417 / DSM 20613 / JCM 6297 / CCUG 15421 / P 36-108</strain>
    </source>
</reference>
<dbReference type="KEGG" id="bhl:Bache_1546"/>
<name>E6SW76_BACT6</name>
<dbReference type="Gene3D" id="1.10.10.1150">
    <property type="entry name" value="Coenzyme PQQ synthesis protein D (PqqD)"/>
    <property type="match status" value="1"/>
</dbReference>
<reference key="1">
    <citation type="submission" date="2010-11" db="EMBL/GenBank/DDBJ databases">
        <title>The complete genome of Bacteroides helcogenes P 36-108.</title>
        <authorList>
            <consortium name="US DOE Joint Genome Institute (JGI-PGF)"/>
            <person name="Lucas S."/>
            <person name="Copeland A."/>
            <person name="Lapidus A."/>
            <person name="Bruce D."/>
            <person name="Goodwin L."/>
            <person name="Pitluck S."/>
            <person name="Kyrpides N."/>
            <person name="Mavromatis K."/>
            <person name="Ivanova N."/>
            <person name="Zeytun A."/>
            <person name="Brettin T."/>
            <person name="Detter J.C."/>
            <person name="Tapia R."/>
            <person name="Han C."/>
            <person name="Land M."/>
            <person name="Hauser L."/>
            <person name="Markowitz V."/>
            <person name="Cheng J.-F."/>
            <person name="Hugenholtz P."/>
            <person name="Woyke T."/>
            <person name="Wu D."/>
            <person name="Gronow S."/>
            <person name="Wellnitz S."/>
            <person name="Brambilla E."/>
            <person name="Klenk H.-P."/>
            <person name="Eisen J.A."/>
        </authorList>
    </citation>
    <scope>NUCLEOTIDE SEQUENCE</scope>
    <source>
        <strain>P 36-108</strain>
    </source>
</reference>
<dbReference type="InterPro" id="IPR041881">
    <property type="entry name" value="PqqD_sf"/>
</dbReference>
<evidence type="ECO:0000313" key="1">
    <source>
        <dbReference type="EMBL" id="ADV43551.1"/>
    </source>
</evidence>
<dbReference type="eggNOG" id="ENOG5033CYG">
    <property type="taxonomic scope" value="Bacteria"/>
</dbReference>
<dbReference type="EMBL" id="CP002352">
    <property type="protein sequence ID" value="ADV43551.1"/>
    <property type="molecule type" value="Genomic_DNA"/>
</dbReference>
<dbReference type="InterPro" id="IPR008792">
    <property type="entry name" value="PQQD"/>
</dbReference>
<dbReference type="STRING" id="693979.Bache_1546"/>
<protein>
    <recommendedName>
        <fullName evidence="3">PqqD family protein</fullName>
    </recommendedName>
</protein>
<proteinExistence type="predicted"/>
<sequence length="126" mass="14707">MNLRTDVYNMETLEGKVSLLDAVPVRCGHIGTEWEGECVVLSYPRFKYEWMRRFLLPKGMSPDIYVKLEEHGTAVWNLIDGHRTVRQIISLLAGHFEGEDNYESRVTTYVMQLRRDGFIRLTVRKG</sequence>
<dbReference type="Pfam" id="PF05402">
    <property type="entry name" value="PqqD"/>
    <property type="match status" value="1"/>
</dbReference>